<dbReference type="InterPro" id="IPR016040">
    <property type="entry name" value="NAD(P)-bd_dom"/>
</dbReference>
<dbReference type="SUPFAM" id="SSF51735">
    <property type="entry name" value="NAD(P)-binding Rossmann-fold domains"/>
    <property type="match status" value="1"/>
</dbReference>
<dbReference type="Proteomes" id="UP000258309">
    <property type="component" value="Unassembled WGS sequence"/>
</dbReference>
<accession>A0A3E2HPX1</accession>
<evidence type="ECO:0000313" key="4">
    <source>
        <dbReference type="Proteomes" id="UP000258309"/>
    </source>
</evidence>
<dbReference type="Gene3D" id="3.40.50.720">
    <property type="entry name" value="NAD(P)-binding Rossmann-like Domain"/>
    <property type="match status" value="1"/>
</dbReference>
<sequence length="804" mass="91964">MKIVLTGATGFIGGELLEQCLKTPSITSIIALSRRQIATKEAIDPKLKVIILEDFNTYPDHIIQELKGADACIWALGKARIDDNNLARKIHVDYPLVAAKIFTSINSSSEDNTAKKFRFVFLSGGAAERDQTKPLWFMQDYRRIRGQAENELLAYAKEHMNTFESFILRPGMVRSKETTLKSLALNLTPIFVHRRFQVARQLESRFGIQHPASTYAMRLLNTKTLQLESYENWNTVPPYAILSHTWDEGEVLFHDVTDDVDREKRGWKKVLGACHEAEKLGLFYVWVDTCCIFKESSAELSESINSMFAWYRDARICFAYMGDVVGDAQSEDFHKSKWWTRGWTLQELIAPTEVMFFNVNWNFLNLRTCLAKQIAQITGIAEKVLLANGLEHLYQYSVAEKLCWASKRKTTRGEDRAYSLLGLFGVNMSMIYGEGEEAAFFRFQREVFTVYADHSIFAWSYPSSSLKKIDNAKELLAPDISAFEFSSDIINEPYNWSEIGHPKQSDPTVAGNKKTHATFYSVSHGLRVQLLLEKIDAQNHIAYLACRRRGLENTCLTIQLFLDLSTGRYSRGWKDGIHINRDCQLLERVVDSHLGYKVTLNDVYIAQPLPDIAQTDRRVKCKPGWDRHDIRLYVDDETLPATGFEVVDYCPLYGDWVHSVKQSQSPRRSQQFPQHFNCAIIYRDKITDERFAIYLETAGGPAIGVVVDRVSHATLATDIMGRYNNPYEFREPWTDLSTSMLIKRLESGKQVILSMNAIEDSIVKKCRRFGCSSYLQGLDYSQEAFNIYTESIANTIAGEKLDYN</sequence>
<dbReference type="Pfam" id="PF13460">
    <property type="entry name" value="NAD_binding_10"/>
    <property type="match status" value="1"/>
</dbReference>
<keyword evidence="4" id="KW-1185">Reference proteome</keyword>
<evidence type="ECO:0000259" key="2">
    <source>
        <dbReference type="Pfam" id="PF13460"/>
    </source>
</evidence>
<dbReference type="AlphaFoldDB" id="A0A3E2HPX1"/>
<dbReference type="Pfam" id="PF06985">
    <property type="entry name" value="HET"/>
    <property type="match status" value="1"/>
</dbReference>
<dbReference type="EMBL" id="NCSJ02000010">
    <property type="protein sequence ID" value="RFU35312.1"/>
    <property type="molecule type" value="Genomic_DNA"/>
</dbReference>
<evidence type="ECO:0008006" key="5">
    <source>
        <dbReference type="Google" id="ProtNLM"/>
    </source>
</evidence>
<feature type="domain" description="Heterokaryon incompatibility" evidence="1">
    <location>
        <begin position="239"/>
        <end position="324"/>
    </location>
</feature>
<reference evidence="3 4" key="1">
    <citation type="submission" date="2018-05" db="EMBL/GenBank/DDBJ databases">
        <title>Draft genome sequence of Scytalidium lignicola DSM 105466, a ubiquitous saprotrophic fungus.</title>
        <authorList>
            <person name="Buettner E."/>
            <person name="Gebauer A.M."/>
            <person name="Hofrichter M."/>
            <person name="Liers C."/>
            <person name="Kellner H."/>
        </authorList>
    </citation>
    <scope>NUCLEOTIDE SEQUENCE [LARGE SCALE GENOMIC DNA]</scope>
    <source>
        <strain evidence="3 4">DSM 105466</strain>
    </source>
</reference>
<protein>
    <recommendedName>
        <fullName evidence="5">Heterokaryon incompatibility domain-containing protein</fullName>
    </recommendedName>
</protein>
<dbReference type="PANTHER" id="PTHR10622:SF10">
    <property type="entry name" value="HET DOMAIN-CONTAINING PROTEIN"/>
    <property type="match status" value="1"/>
</dbReference>
<organism evidence="3 4">
    <name type="scientific">Scytalidium lignicola</name>
    <name type="common">Hyphomycete</name>
    <dbReference type="NCBI Taxonomy" id="5539"/>
    <lineage>
        <taxon>Eukaryota</taxon>
        <taxon>Fungi</taxon>
        <taxon>Dikarya</taxon>
        <taxon>Ascomycota</taxon>
        <taxon>Pezizomycotina</taxon>
        <taxon>Leotiomycetes</taxon>
        <taxon>Leotiomycetes incertae sedis</taxon>
        <taxon>Scytalidium</taxon>
    </lineage>
</organism>
<gene>
    <name evidence="3" type="ORF">B7463_g1027</name>
</gene>
<dbReference type="PANTHER" id="PTHR10622">
    <property type="entry name" value="HET DOMAIN-CONTAINING PROTEIN"/>
    <property type="match status" value="1"/>
</dbReference>
<comment type="caution">
    <text evidence="3">The sequence shown here is derived from an EMBL/GenBank/DDBJ whole genome shotgun (WGS) entry which is preliminary data.</text>
</comment>
<evidence type="ECO:0000259" key="1">
    <source>
        <dbReference type="Pfam" id="PF06985"/>
    </source>
</evidence>
<evidence type="ECO:0000313" key="3">
    <source>
        <dbReference type="EMBL" id="RFU35312.1"/>
    </source>
</evidence>
<feature type="non-terminal residue" evidence="3">
    <location>
        <position position="1"/>
    </location>
</feature>
<dbReference type="InterPro" id="IPR036291">
    <property type="entry name" value="NAD(P)-bd_dom_sf"/>
</dbReference>
<feature type="non-terminal residue" evidence="3">
    <location>
        <position position="804"/>
    </location>
</feature>
<dbReference type="OrthoDB" id="3594014at2759"/>
<feature type="domain" description="NAD(P)-binding" evidence="2">
    <location>
        <begin position="7"/>
        <end position="183"/>
    </location>
</feature>
<name>A0A3E2HPX1_SCYLI</name>
<proteinExistence type="predicted"/>
<dbReference type="InterPro" id="IPR010730">
    <property type="entry name" value="HET"/>
</dbReference>